<feature type="region of interest" description="Disordered" evidence="1">
    <location>
        <begin position="127"/>
        <end position="172"/>
    </location>
</feature>
<dbReference type="GeneID" id="18254368"/>
<dbReference type="OrthoDB" id="5366256at2759"/>
<feature type="region of interest" description="Disordered" evidence="1">
    <location>
        <begin position="201"/>
        <end position="241"/>
    </location>
</feature>
<feature type="compositionally biased region" description="Low complexity" evidence="1">
    <location>
        <begin position="201"/>
        <end position="221"/>
    </location>
</feature>
<dbReference type="HOGENOM" id="CLU_1151681_0_0_1"/>
<dbReference type="Proteomes" id="UP000008066">
    <property type="component" value="Unassembled WGS sequence"/>
</dbReference>
<evidence type="ECO:0000313" key="2">
    <source>
        <dbReference type="EMBL" id="EGS23635.1"/>
    </source>
</evidence>
<accession>G0RZK7</accession>
<keyword evidence="3" id="KW-1185">Reference proteome</keyword>
<reference evidence="2 3" key="1">
    <citation type="journal article" date="2011" name="Cell">
        <title>Insight into structure and assembly of the nuclear pore complex by utilizing the genome of a eukaryotic thermophile.</title>
        <authorList>
            <person name="Amlacher S."/>
            <person name="Sarges P."/>
            <person name="Flemming D."/>
            <person name="van Noort V."/>
            <person name="Kunze R."/>
            <person name="Devos D.P."/>
            <person name="Arumugam M."/>
            <person name="Bork P."/>
            <person name="Hurt E."/>
        </authorList>
    </citation>
    <scope>NUCLEOTIDE SEQUENCE [LARGE SCALE GENOMIC DNA]</scope>
    <source>
        <strain evidence="3">DSM 1495 / CBS 144.50 / IMI 039719</strain>
    </source>
</reference>
<dbReference type="KEGG" id="cthr:CTHT_0003300"/>
<protein>
    <submittedName>
        <fullName evidence="2">Uncharacterized protein</fullName>
    </submittedName>
</protein>
<feature type="compositionally biased region" description="Basic and acidic residues" evidence="1">
    <location>
        <begin position="68"/>
        <end position="80"/>
    </location>
</feature>
<evidence type="ECO:0000256" key="1">
    <source>
        <dbReference type="SAM" id="MobiDB-lite"/>
    </source>
</evidence>
<dbReference type="AlphaFoldDB" id="G0RZK7"/>
<sequence length="241" mass="25124">MSTTTAISYDPGFSVGTRSAYPSWPGVDSGSSLVPPEYGAYGSDAGYTPPSGSRSVTASPPRIGLTPEQRELKRQHDQARHNAKLQIRGRRMESPASSVYSPPATLGDLTTSTTALPVYTTAPAQLPLLSEPPTQYMGPYNQPTPSMYATPYSPPQNTYLDYTSYPPPAAPSLPSQQYGLGVYHPVAQPYPAVTNANAAVAAAAAAAAAGSQSQQNQTNGTSGLGSTTPQNGQPTESANSR</sequence>
<dbReference type="RefSeq" id="XP_006690877.1">
    <property type="nucleotide sequence ID" value="XM_006690814.1"/>
</dbReference>
<dbReference type="OMA" id="STYAWHA"/>
<gene>
    <name evidence="2" type="ORF">CTHT_0003300</name>
</gene>
<proteinExistence type="predicted"/>
<dbReference type="eggNOG" id="ENOG502SS66">
    <property type="taxonomic scope" value="Eukaryota"/>
</dbReference>
<name>G0RZK7_CHATD</name>
<evidence type="ECO:0000313" key="3">
    <source>
        <dbReference type="Proteomes" id="UP000008066"/>
    </source>
</evidence>
<dbReference type="EMBL" id="GL988032">
    <property type="protein sequence ID" value="EGS23635.1"/>
    <property type="molecule type" value="Genomic_DNA"/>
</dbReference>
<feature type="region of interest" description="Disordered" evidence="1">
    <location>
        <begin position="1"/>
        <end position="107"/>
    </location>
</feature>
<organism evidence="3">
    <name type="scientific">Chaetomium thermophilum (strain DSM 1495 / CBS 144.50 / IMI 039719)</name>
    <name type="common">Thermochaetoides thermophila</name>
    <dbReference type="NCBI Taxonomy" id="759272"/>
    <lineage>
        <taxon>Eukaryota</taxon>
        <taxon>Fungi</taxon>
        <taxon>Dikarya</taxon>
        <taxon>Ascomycota</taxon>
        <taxon>Pezizomycotina</taxon>
        <taxon>Sordariomycetes</taxon>
        <taxon>Sordariomycetidae</taxon>
        <taxon>Sordariales</taxon>
        <taxon>Chaetomiaceae</taxon>
        <taxon>Thermochaetoides</taxon>
    </lineage>
</organism>
<feature type="compositionally biased region" description="Polar residues" evidence="1">
    <location>
        <begin position="224"/>
        <end position="241"/>
    </location>
</feature>